<dbReference type="Proteomes" id="UP000238605">
    <property type="component" value="Unassembled WGS sequence"/>
</dbReference>
<dbReference type="PANTHER" id="PTHR11328">
    <property type="entry name" value="MAJOR FACILITATOR SUPERFAMILY DOMAIN-CONTAINING PROTEIN"/>
    <property type="match status" value="1"/>
</dbReference>
<feature type="transmembrane region" description="Helical" evidence="2">
    <location>
        <begin position="410"/>
        <end position="432"/>
    </location>
</feature>
<dbReference type="OrthoDB" id="181905at2"/>
<protein>
    <submittedName>
        <fullName evidence="3">MFS transporter</fullName>
    </submittedName>
</protein>
<organism evidence="3 4">
    <name type="scientific">Caldimonas caldifontis</name>
    <dbReference type="NCBI Taxonomy" id="1452508"/>
    <lineage>
        <taxon>Bacteria</taxon>
        <taxon>Pseudomonadati</taxon>
        <taxon>Pseudomonadota</taxon>
        <taxon>Betaproteobacteria</taxon>
        <taxon>Burkholderiales</taxon>
        <taxon>Sphaerotilaceae</taxon>
        <taxon>Caldimonas</taxon>
    </lineage>
</organism>
<keyword evidence="4" id="KW-1185">Reference proteome</keyword>
<evidence type="ECO:0000256" key="2">
    <source>
        <dbReference type="SAM" id="Phobius"/>
    </source>
</evidence>
<keyword evidence="2" id="KW-0812">Transmembrane</keyword>
<proteinExistence type="inferred from homology"/>
<feature type="transmembrane region" description="Helical" evidence="2">
    <location>
        <begin position="304"/>
        <end position="321"/>
    </location>
</feature>
<feature type="transmembrane region" description="Helical" evidence="2">
    <location>
        <begin position="34"/>
        <end position="54"/>
    </location>
</feature>
<feature type="transmembrane region" description="Helical" evidence="2">
    <location>
        <begin position="129"/>
        <end position="149"/>
    </location>
</feature>
<dbReference type="AlphaFoldDB" id="A0A2S5SU52"/>
<keyword evidence="2" id="KW-1133">Transmembrane helix</keyword>
<dbReference type="Pfam" id="PF13347">
    <property type="entry name" value="MFS_2"/>
    <property type="match status" value="1"/>
</dbReference>
<comment type="similarity">
    <text evidence="1">Belongs to the sodium:galactoside symporter (TC 2.A.2) family.</text>
</comment>
<keyword evidence="2" id="KW-0472">Membrane</keyword>
<dbReference type="GO" id="GO:0005886">
    <property type="term" value="C:plasma membrane"/>
    <property type="evidence" value="ECO:0007669"/>
    <property type="project" value="TreeGrafter"/>
</dbReference>
<feature type="transmembrane region" description="Helical" evidence="2">
    <location>
        <begin position="327"/>
        <end position="355"/>
    </location>
</feature>
<dbReference type="GO" id="GO:0015293">
    <property type="term" value="F:symporter activity"/>
    <property type="evidence" value="ECO:0007669"/>
    <property type="project" value="InterPro"/>
</dbReference>
<dbReference type="InterPro" id="IPR036259">
    <property type="entry name" value="MFS_trans_sf"/>
</dbReference>
<feature type="transmembrane region" description="Helical" evidence="2">
    <location>
        <begin position="66"/>
        <end position="83"/>
    </location>
</feature>
<evidence type="ECO:0000313" key="3">
    <source>
        <dbReference type="EMBL" id="PPE66270.1"/>
    </source>
</evidence>
<dbReference type="RefSeq" id="WP_104302553.1">
    <property type="nucleotide sequence ID" value="NZ_PSNX01000008.1"/>
</dbReference>
<reference evidence="3 4" key="1">
    <citation type="submission" date="2018-02" db="EMBL/GenBank/DDBJ databases">
        <title>Reclassifiation of [Polyangium] brachysporum DSM 7029 as Guopingzhaonella breviflexa gen. nov., sp. nov., a member of the family Comamonadaceae.</title>
        <authorList>
            <person name="Tang B."/>
        </authorList>
    </citation>
    <scope>NUCLEOTIDE SEQUENCE [LARGE SCALE GENOMIC DNA]</scope>
    <source>
        <strain evidence="3 4">BCRC 80649</strain>
    </source>
</reference>
<dbReference type="EMBL" id="PSNX01000008">
    <property type="protein sequence ID" value="PPE66270.1"/>
    <property type="molecule type" value="Genomic_DNA"/>
</dbReference>
<dbReference type="InterPro" id="IPR039672">
    <property type="entry name" value="MFS_2"/>
</dbReference>
<dbReference type="GO" id="GO:0008643">
    <property type="term" value="P:carbohydrate transport"/>
    <property type="evidence" value="ECO:0007669"/>
    <property type="project" value="InterPro"/>
</dbReference>
<feature type="transmembrane region" description="Helical" evidence="2">
    <location>
        <begin position="367"/>
        <end position="390"/>
    </location>
</feature>
<sequence length="441" mass="45670">MGAQPAMPRLPATAASAADARAAAGWTGAPAQGLSYGALGLPLAFVALPLYVVLPAHYAAEFGVPLALLGAVLLGARLADALMDPWIGRVVDQLFHHSARRVWLVGLAMGGVLAAGFAALFFPPVQGTAALLAWCAALLLVTYFSYSALSVTHQAWGAMLGGGAGQRAGVVAWREGFALVGVLVASVLPSVAGMGVTATAFAVLLAVGLWALGRAPQPRSAPVLRDPSQVRPWRVGGFRRLLLIYLLNGIASAIPATLVLFFIRDRLQAAAYEPLFLALYFAAAALAVPLWVRAVARFGLAPSWLAGMLLAVAAFVWAATLGRGDVLAYALVCAASGIALGADLTLPPALLAGVIQRAGHQGRSEGAYFGWWNFATKLNLALAAGLALPLLQLAGYEPGTRDAQGLAALTLAYCLLPCVLKLAAAGALYGLWMRHDTGVER</sequence>
<gene>
    <name evidence="3" type="ORF">C1704_09850</name>
</gene>
<feature type="transmembrane region" description="Helical" evidence="2">
    <location>
        <begin position="241"/>
        <end position="263"/>
    </location>
</feature>
<name>A0A2S5SU52_9BURK</name>
<dbReference type="SUPFAM" id="SSF103473">
    <property type="entry name" value="MFS general substrate transporter"/>
    <property type="match status" value="1"/>
</dbReference>
<evidence type="ECO:0000313" key="4">
    <source>
        <dbReference type="Proteomes" id="UP000238605"/>
    </source>
</evidence>
<accession>A0A2S5SU52</accession>
<feature type="transmembrane region" description="Helical" evidence="2">
    <location>
        <begin position="275"/>
        <end position="292"/>
    </location>
</feature>
<feature type="transmembrane region" description="Helical" evidence="2">
    <location>
        <begin position="191"/>
        <end position="212"/>
    </location>
</feature>
<comment type="caution">
    <text evidence="3">The sequence shown here is derived from an EMBL/GenBank/DDBJ whole genome shotgun (WGS) entry which is preliminary data.</text>
</comment>
<feature type="transmembrane region" description="Helical" evidence="2">
    <location>
        <begin position="103"/>
        <end position="122"/>
    </location>
</feature>
<dbReference type="Gene3D" id="1.20.1250.20">
    <property type="entry name" value="MFS general substrate transporter like domains"/>
    <property type="match status" value="1"/>
</dbReference>
<dbReference type="PANTHER" id="PTHR11328:SF24">
    <property type="entry name" value="MAJOR FACILITATOR SUPERFAMILY (MFS) PROFILE DOMAIN-CONTAINING PROTEIN"/>
    <property type="match status" value="1"/>
</dbReference>
<evidence type="ECO:0000256" key="1">
    <source>
        <dbReference type="ARBA" id="ARBA00009617"/>
    </source>
</evidence>